<feature type="compositionally biased region" description="Basic and acidic residues" evidence="1">
    <location>
        <begin position="64"/>
        <end position="75"/>
    </location>
</feature>
<reference evidence="2 3" key="1">
    <citation type="submission" date="2020-08" db="EMBL/GenBank/DDBJ databases">
        <title>Genome public.</title>
        <authorList>
            <person name="Liu C."/>
            <person name="Sun Q."/>
        </authorList>
    </citation>
    <scope>NUCLEOTIDE SEQUENCE [LARGE SCALE GENOMIC DNA]</scope>
    <source>
        <strain evidence="2 3">NSJ-71</strain>
    </source>
</reference>
<keyword evidence="3" id="KW-1185">Reference proteome</keyword>
<evidence type="ECO:0000256" key="1">
    <source>
        <dbReference type="SAM" id="MobiDB-lite"/>
    </source>
</evidence>
<comment type="caution">
    <text evidence="2">The sequence shown here is derived from an EMBL/GenBank/DDBJ whole genome shotgun (WGS) entry which is preliminary data.</text>
</comment>
<evidence type="ECO:0000313" key="2">
    <source>
        <dbReference type="EMBL" id="MBC5727818.1"/>
    </source>
</evidence>
<feature type="compositionally biased region" description="Polar residues" evidence="1">
    <location>
        <begin position="48"/>
        <end position="63"/>
    </location>
</feature>
<evidence type="ECO:0000313" key="3">
    <source>
        <dbReference type="Proteomes" id="UP000636755"/>
    </source>
</evidence>
<feature type="region of interest" description="Disordered" evidence="1">
    <location>
        <begin position="35"/>
        <end position="76"/>
    </location>
</feature>
<name>A0ABR7HJZ6_9FIRM</name>
<dbReference type="EMBL" id="JACOPS010000002">
    <property type="protein sequence ID" value="MBC5727818.1"/>
    <property type="molecule type" value="Genomic_DNA"/>
</dbReference>
<gene>
    <name evidence="2" type="ORF">H8R91_04630</name>
</gene>
<protein>
    <submittedName>
        <fullName evidence="2">Uncharacterized protein</fullName>
    </submittedName>
</protein>
<dbReference type="Proteomes" id="UP000636755">
    <property type="component" value="Unassembled WGS sequence"/>
</dbReference>
<organism evidence="2 3">
    <name type="scientific">Ruminococcus intestinalis</name>
    <dbReference type="NCBI Taxonomy" id="2763066"/>
    <lineage>
        <taxon>Bacteria</taxon>
        <taxon>Bacillati</taxon>
        <taxon>Bacillota</taxon>
        <taxon>Clostridia</taxon>
        <taxon>Eubacteriales</taxon>
        <taxon>Oscillospiraceae</taxon>
        <taxon>Ruminococcus</taxon>
    </lineage>
</organism>
<dbReference type="RefSeq" id="WP_186935082.1">
    <property type="nucleotide sequence ID" value="NZ_JACOPS010000002.1"/>
</dbReference>
<sequence>MRTKVIFIIIFLLTMAFLPIIISKCSSPQTAVTSNSTADKAAEPVTANEPSKNETIVETTTESVAKENSESEKSPLTESDLCGMVAAKYNENYCEETLKALTIILYTNYIVSPDSYDLSDIDICLPESKAENSVKENYNKIKSAVSSVYKKALCADGKAFYIPFCDFTNGKTSTNSEYPYLTAVASPWDSYANADDGEYYGVSLNGINYLCNDGYSYEEALQWYLPNFKIQIL</sequence>
<proteinExistence type="predicted"/>
<accession>A0ABR7HJZ6</accession>